<dbReference type="EMBL" id="EQ974198">
    <property type="protein sequence ID" value="EEF32039.1"/>
    <property type="molecule type" value="Genomic_DNA"/>
</dbReference>
<keyword evidence="5" id="KW-0539">Nucleus</keyword>
<dbReference type="Proteomes" id="UP000008311">
    <property type="component" value="Unassembled WGS sequence"/>
</dbReference>
<keyword evidence="4" id="KW-0067">ATP-binding</keyword>
<evidence type="ECO:0000256" key="5">
    <source>
        <dbReference type="ARBA" id="ARBA00023242"/>
    </source>
</evidence>
<keyword evidence="3" id="KW-0347">Helicase</keyword>
<keyword evidence="7" id="KW-1185">Reference proteome</keyword>
<dbReference type="GO" id="GO:0005634">
    <property type="term" value="C:nucleus"/>
    <property type="evidence" value="ECO:0007669"/>
    <property type="project" value="UniProtKB-SubCell"/>
</dbReference>
<evidence type="ECO:0000256" key="1">
    <source>
        <dbReference type="ARBA" id="ARBA00004123"/>
    </source>
</evidence>
<dbReference type="GO" id="GO:0080188">
    <property type="term" value="P:gene silencing by siRNA-directed DNA methylation"/>
    <property type="evidence" value="ECO:0007669"/>
    <property type="project" value="InterPro"/>
</dbReference>
<evidence type="ECO:0000313" key="6">
    <source>
        <dbReference type="EMBL" id="EEF32039.1"/>
    </source>
</evidence>
<organism evidence="6 7">
    <name type="scientific">Ricinus communis</name>
    <name type="common">Castor bean</name>
    <dbReference type="NCBI Taxonomy" id="3988"/>
    <lineage>
        <taxon>Eukaryota</taxon>
        <taxon>Viridiplantae</taxon>
        <taxon>Streptophyta</taxon>
        <taxon>Embryophyta</taxon>
        <taxon>Tracheophyta</taxon>
        <taxon>Spermatophyta</taxon>
        <taxon>Magnoliopsida</taxon>
        <taxon>eudicotyledons</taxon>
        <taxon>Gunneridae</taxon>
        <taxon>Pentapetalae</taxon>
        <taxon>rosids</taxon>
        <taxon>fabids</taxon>
        <taxon>Malpighiales</taxon>
        <taxon>Euphorbiaceae</taxon>
        <taxon>Acalyphoideae</taxon>
        <taxon>Acalypheae</taxon>
        <taxon>Ricinus</taxon>
    </lineage>
</organism>
<gene>
    <name evidence="6" type="ORF">RCOM_0292820</name>
</gene>
<dbReference type="GO" id="GO:0005524">
    <property type="term" value="F:ATP binding"/>
    <property type="evidence" value="ECO:0007669"/>
    <property type="project" value="UniProtKB-KW"/>
</dbReference>
<evidence type="ECO:0000313" key="7">
    <source>
        <dbReference type="Proteomes" id="UP000008311"/>
    </source>
</evidence>
<evidence type="ECO:0000256" key="4">
    <source>
        <dbReference type="ARBA" id="ARBA00022840"/>
    </source>
</evidence>
<evidence type="ECO:0000256" key="2">
    <source>
        <dbReference type="ARBA" id="ARBA00022741"/>
    </source>
</evidence>
<reference evidence="7" key="1">
    <citation type="journal article" date="2010" name="Nat. Biotechnol.">
        <title>Draft genome sequence of the oilseed species Ricinus communis.</title>
        <authorList>
            <person name="Chan A.P."/>
            <person name="Crabtree J."/>
            <person name="Zhao Q."/>
            <person name="Lorenzi H."/>
            <person name="Orvis J."/>
            <person name="Puiu D."/>
            <person name="Melake-Berhan A."/>
            <person name="Jones K.M."/>
            <person name="Redman J."/>
            <person name="Chen G."/>
            <person name="Cahoon E.B."/>
            <person name="Gedil M."/>
            <person name="Stanke M."/>
            <person name="Haas B.J."/>
            <person name="Wortman J.R."/>
            <person name="Fraser-Liggett C.M."/>
            <person name="Ravel J."/>
            <person name="Rabinowicz P.D."/>
        </authorList>
    </citation>
    <scope>NUCLEOTIDE SEQUENCE [LARGE SCALE GENOMIC DNA]</scope>
    <source>
        <strain evidence="7">cv. Hale</strain>
    </source>
</reference>
<accession>B9SWF4</accession>
<keyword evidence="2" id="KW-0547">Nucleotide-binding</keyword>
<dbReference type="InterPro" id="IPR044567">
    <property type="entry name" value="CLSY/DRD1"/>
</dbReference>
<proteinExistence type="predicted"/>
<name>B9SWF4_RICCO</name>
<dbReference type="PANTHER" id="PTHR45821:SF1">
    <property type="entry name" value="ATP-DEPENDENT HELICASE FAMILY PROTEIN-RELATED"/>
    <property type="match status" value="1"/>
</dbReference>
<dbReference type="AlphaFoldDB" id="B9SWF4"/>
<dbReference type="GO" id="GO:0004386">
    <property type="term" value="F:helicase activity"/>
    <property type="evidence" value="ECO:0007669"/>
    <property type="project" value="UniProtKB-KW"/>
</dbReference>
<dbReference type="PANTHER" id="PTHR45821">
    <property type="entry name" value="SNF2 DOMAIN-CONTAINING PROTEIN CLASSY 2-RELATED"/>
    <property type="match status" value="1"/>
</dbReference>
<dbReference type="STRING" id="3988.B9SWF4"/>
<dbReference type="InParanoid" id="B9SWF4"/>
<comment type="subcellular location">
    <subcellularLocation>
        <location evidence="1">Nucleus</location>
    </subcellularLocation>
</comment>
<protein>
    <submittedName>
        <fullName evidence="6">Uncharacterized protein</fullName>
    </submittedName>
</protein>
<evidence type="ECO:0000256" key="3">
    <source>
        <dbReference type="ARBA" id="ARBA00022806"/>
    </source>
</evidence>
<sequence length="162" mass="18543">MEAPRPPYAPLPLFLRCQCYQFCKMILEVMLIRAVDIPAVIPDSDEEESGYKGRSHLYQADALSEAVQEISMEEEHVLMQYPEDDDGLAIIWEEMAFALEYSKFYAAISRTLLQILPLNESMQVDEEECDHSFFLKDDPGYVCCVCGVIQNSSNIICEFQHS</sequence>
<keyword evidence="3" id="KW-0378">Hydrolase</keyword>